<organism evidence="1 2">
    <name type="scientific">Loktanella salsilacus</name>
    <dbReference type="NCBI Taxonomy" id="195913"/>
    <lineage>
        <taxon>Bacteria</taxon>
        <taxon>Pseudomonadati</taxon>
        <taxon>Pseudomonadota</taxon>
        <taxon>Alphaproteobacteria</taxon>
        <taxon>Rhodobacterales</taxon>
        <taxon>Roseobacteraceae</taxon>
        <taxon>Loktanella</taxon>
    </lineage>
</organism>
<dbReference type="GO" id="GO:0008146">
    <property type="term" value="F:sulfotransferase activity"/>
    <property type="evidence" value="ECO:0007669"/>
    <property type="project" value="InterPro"/>
</dbReference>
<reference evidence="1 2" key="1">
    <citation type="submission" date="2016-10" db="EMBL/GenBank/DDBJ databases">
        <authorList>
            <person name="de Groot N.N."/>
        </authorList>
    </citation>
    <scope>NUCLEOTIDE SEQUENCE [LARGE SCALE GENOMIC DNA]</scope>
    <source>
        <strain evidence="1 2">DSM 16199</strain>
    </source>
</reference>
<evidence type="ECO:0000313" key="2">
    <source>
        <dbReference type="Proteomes" id="UP000199550"/>
    </source>
</evidence>
<dbReference type="GO" id="GO:0016020">
    <property type="term" value="C:membrane"/>
    <property type="evidence" value="ECO:0007669"/>
    <property type="project" value="InterPro"/>
</dbReference>
<dbReference type="Proteomes" id="UP000199550">
    <property type="component" value="Unassembled WGS sequence"/>
</dbReference>
<dbReference type="InterPro" id="IPR005331">
    <property type="entry name" value="Sulfotransferase"/>
</dbReference>
<dbReference type="SUPFAM" id="SSF52540">
    <property type="entry name" value="P-loop containing nucleoside triphosphate hydrolases"/>
    <property type="match status" value="1"/>
</dbReference>
<dbReference type="EMBL" id="FOTF01000063">
    <property type="protein sequence ID" value="SFL74237.1"/>
    <property type="molecule type" value="Genomic_DNA"/>
</dbReference>
<sequence>MRAGRFDPQTQVLDFSHVPKCGGTTVHDFLSRLMDGRYEHCFPGSGWEARIDNALGAGGHHMRGQGPINRLPGKKVVRLIILREPLQRLTSFYRHIRNHPGHYLAVRPEVKGKSFVDFVRYCRDAKVREFYDLQSQFVVGPKGNPQDVNQVLDTFDTEFDFYAPLHMLPTLREELSAFFGKPAPALVSKNVSKEVPIDPAEIRAAADIIYTHNYTDLQLYNACTDKFMRFLDTSRRELRQR</sequence>
<dbReference type="Gene3D" id="3.40.50.300">
    <property type="entry name" value="P-loop containing nucleotide triphosphate hydrolases"/>
    <property type="match status" value="1"/>
</dbReference>
<keyword evidence="2" id="KW-1185">Reference proteome</keyword>
<dbReference type="STRING" id="195913.SAMN04488004_1632"/>
<dbReference type="OrthoDB" id="7992362at2"/>
<evidence type="ECO:0000313" key="1">
    <source>
        <dbReference type="EMBL" id="SFL74237.1"/>
    </source>
</evidence>
<dbReference type="AlphaFoldDB" id="A0A1I4K6L4"/>
<proteinExistence type="predicted"/>
<dbReference type="RefSeq" id="WP_090192179.1">
    <property type="nucleotide sequence ID" value="NZ_CAXIDI010000009.1"/>
</dbReference>
<accession>A0A1I4K6L4</accession>
<protein>
    <submittedName>
        <fullName evidence="1">Sulfotransferase family protein</fullName>
    </submittedName>
</protein>
<keyword evidence="1" id="KW-0808">Transferase</keyword>
<dbReference type="InterPro" id="IPR027417">
    <property type="entry name" value="P-loop_NTPase"/>
</dbReference>
<gene>
    <name evidence="1" type="ORF">SAMN04488004_1632</name>
</gene>
<name>A0A1I4K6L4_9RHOB</name>
<dbReference type="Pfam" id="PF03567">
    <property type="entry name" value="Sulfotransfer_2"/>
    <property type="match status" value="1"/>
</dbReference>